<feature type="region of interest" description="Disordered" evidence="1">
    <location>
        <begin position="101"/>
        <end position="125"/>
    </location>
</feature>
<evidence type="ECO:0000256" key="1">
    <source>
        <dbReference type="SAM" id="MobiDB-lite"/>
    </source>
</evidence>
<evidence type="ECO:0000313" key="2">
    <source>
        <dbReference type="EMBL" id="KAL0422939.1"/>
    </source>
</evidence>
<proteinExistence type="predicted"/>
<gene>
    <name evidence="2" type="ORF">Slati_3316800</name>
</gene>
<protein>
    <submittedName>
        <fullName evidence="2">Uncharacterized protein</fullName>
    </submittedName>
</protein>
<accession>A0AAW2V263</accession>
<dbReference type="EMBL" id="JACGWN010000011">
    <property type="protein sequence ID" value="KAL0422939.1"/>
    <property type="molecule type" value="Genomic_DNA"/>
</dbReference>
<dbReference type="PANTHER" id="PTHR35704">
    <property type="entry name" value="OS02G0254600 PROTEIN"/>
    <property type="match status" value="1"/>
</dbReference>
<dbReference type="PANTHER" id="PTHR35704:SF1">
    <property type="entry name" value="OS02G0254600 PROTEIN"/>
    <property type="match status" value="1"/>
</dbReference>
<dbReference type="AlphaFoldDB" id="A0AAW2V263"/>
<comment type="caution">
    <text evidence="2">The sequence shown here is derived from an EMBL/GenBank/DDBJ whole genome shotgun (WGS) entry which is preliminary data.</text>
</comment>
<reference evidence="2" key="2">
    <citation type="journal article" date="2024" name="Plant">
        <title>Genomic evolution and insights into agronomic trait innovations of Sesamum species.</title>
        <authorList>
            <person name="Miao H."/>
            <person name="Wang L."/>
            <person name="Qu L."/>
            <person name="Liu H."/>
            <person name="Sun Y."/>
            <person name="Le M."/>
            <person name="Wang Q."/>
            <person name="Wei S."/>
            <person name="Zheng Y."/>
            <person name="Lin W."/>
            <person name="Duan Y."/>
            <person name="Cao H."/>
            <person name="Xiong S."/>
            <person name="Wang X."/>
            <person name="Wei L."/>
            <person name="Li C."/>
            <person name="Ma Q."/>
            <person name="Ju M."/>
            <person name="Zhao R."/>
            <person name="Li G."/>
            <person name="Mu C."/>
            <person name="Tian Q."/>
            <person name="Mei H."/>
            <person name="Zhang T."/>
            <person name="Gao T."/>
            <person name="Zhang H."/>
        </authorList>
    </citation>
    <scope>NUCLEOTIDE SEQUENCE</scope>
    <source>
        <strain evidence="2">KEN1</strain>
    </source>
</reference>
<name>A0AAW2V263_9LAMI</name>
<organism evidence="2">
    <name type="scientific">Sesamum latifolium</name>
    <dbReference type="NCBI Taxonomy" id="2727402"/>
    <lineage>
        <taxon>Eukaryota</taxon>
        <taxon>Viridiplantae</taxon>
        <taxon>Streptophyta</taxon>
        <taxon>Embryophyta</taxon>
        <taxon>Tracheophyta</taxon>
        <taxon>Spermatophyta</taxon>
        <taxon>Magnoliopsida</taxon>
        <taxon>eudicotyledons</taxon>
        <taxon>Gunneridae</taxon>
        <taxon>Pentapetalae</taxon>
        <taxon>asterids</taxon>
        <taxon>lamiids</taxon>
        <taxon>Lamiales</taxon>
        <taxon>Pedaliaceae</taxon>
        <taxon>Sesamum</taxon>
    </lineage>
</organism>
<reference evidence="2" key="1">
    <citation type="submission" date="2020-06" db="EMBL/GenBank/DDBJ databases">
        <authorList>
            <person name="Li T."/>
            <person name="Hu X."/>
            <person name="Zhang T."/>
            <person name="Song X."/>
            <person name="Zhang H."/>
            <person name="Dai N."/>
            <person name="Sheng W."/>
            <person name="Hou X."/>
            <person name="Wei L."/>
        </authorList>
    </citation>
    <scope>NUCLEOTIDE SEQUENCE</scope>
    <source>
        <strain evidence="2">KEN1</strain>
        <tissue evidence="2">Leaf</tissue>
    </source>
</reference>
<sequence length="125" mass="14049">MELKIAEEKSLKRRELRFWRAGRNHKAAAGNILEAIAEFSGGETTATEDGRMKIVVKKEDLKQVLEAIKDGRSWGRRASASPAALSLEQRLNLMRRRQILRATSQGKGRGRGGWRPALQSIPEEL</sequence>